<evidence type="ECO:0000313" key="2">
    <source>
        <dbReference type="EMBL" id="NIR76497.1"/>
    </source>
</evidence>
<dbReference type="EMBL" id="JAACAK010000130">
    <property type="protein sequence ID" value="NIR76497.1"/>
    <property type="molecule type" value="Genomic_DNA"/>
</dbReference>
<dbReference type="PROSITE" id="PS51257">
    <property type="entry name" value="PROKAR_LIPOPROTEIN"/>
    <property type="match status" value="1"/>
</dbReference>
<protein>
    <recommendedName>
        <fullName evidence="4">Lipocalin-like domain-containing protein</fullName>
    </recommendedName>
</protein>
<accession>A0AAE4ZC02</accession>
<reference evidence="2 3" key="1">
    <citation type="submission" date="2020-01" db="EMBL/GenBank/DDBJ databases">
        <title>Genomes assembled from Gulf of Kutch pelagic sediment metagenomes.</title>
        <authorList>
            <person name="Chandrashekar M."/>
            <person name="Mahajan M.S."/>
            <person name="Dave K.J."/>
            <person name="Vatsa P."/>
            <person name="Nathani N.M."/>
        </authorList>
    </citation>
    <scope>NUCLEOTIDE SEQUENCE [LARGE SCALE GENOMIC DNA]</scope>
    <source>
        <strain evidence="2">KS3-K002</strain>
    </source>
</reference>
<evidence type="ECO:0008006" key="4">
    <source>
        <dbReference type="Google" id="ProtNLM"/>
    </source>
</evidence>
<comment type="caution">
    <text evidence="2">The sequence shown here is derived from an EMBL/GenBank/DDBJ whole genome shotgun (WGS) entry which is preliminary data.</text>
</comment>
<organism evidence="2 3">
    <name type="scientific">Candidatus Kutchimonas denitrificans</name>
    <dbReference type="NCBI Taxonomy" id="3056748"/>
    <lineage>
        <taxon>Bacteria</taxon>
        <taxon>Pseudomonadati</taxon>
        <taxon>Gemmatimonadota</taxon>
        <taxon>Gemmatimonadia</taxon>
        <taxon>Candidatus Palauibacterales</taxon>
        <taxon>Candidatus Palauibacteraceae</taxon>
        <taxon>Candidatus Kutchimonas</taxon>
    </lineage>
</organism>
<sequence>MARSRSTGNLGPLARQVRRATLAALLALSTAACSDDPTGLTAIVGVYTLIDVDDDPLPARTDSAVTHVTRVRAGTLSIDPDGSYAMTVEWELVPVGLSPVPGSHSEVGTVTIIGESQVRFEGDFATWTGIFEGDAMRVAVLLPEVSDTAVELRFRR</sequence>
<dbReference type="Proteomes" id="UP000702544">
    <property type="component" value="Unassembled WGS sequence"/>
</dbReference>
<dbReference type="AlphaFoldDB" id="A0AAE4ZC02"/>
<gene>
    <name evidence="2" type="ORF">GWO12_15555</name>
</gene>
<proteinExistence type="predicted"/>
<evidence type="ECO:0000313" key="3">
    <source>
        <dbReference type="Proteomes" id="UP000702544"/>
    </source>
</evidence>
<evidence type="ECO:0000256" key="1">
    <source>
        <dbReference type="SAM" id="SignalP"/>
    </source>
</evidence>
<feature type="signal peptide" evidence="1">
    <location>
        <begin position="1"/>
        <end position="34"/>
    </location>
</feature>
<name>A0AAE4ZC02_9BACT</name>
<feature type="chain" id="PRO_5041927564" description="Lipocalin-like domain-containing protein" evidence="1">
    <location>
        <begin position="35"/>
        <end position="156"/>
    </location>
</feature>
<keyword evidence="1" id="KW-0732">Signal</keyword>